<keyword evidence="8 15" id="KW-0489">Methyltransferase</keyword>
<comment type="caution">
    <text evidence="18">The sequence shown here is derived from an EMBL/GenBank/DDBJ whole genome shotgun (WGS) entry which is preliminary data.</text>
</comment>
<dbReference type="Gene3D" id="1.10.1270.20">
    <property type="entry name" value="tRNA(m1g37)methyltransferase, domain 2"/>
    <property type="match status" value="1"/>
</dbReference>
<comment type="catalytic activity">
    <reaction evidence="14 15 16">
        <text>guanosine(37) in tRNA + S-adenosyl-L-methionine = N(1)-methylguanosine(37) in tRNA + S-adenosyl-L-homocysteine + H(+)</text>
        <dbReference type="Rhea" id="RHEA:36899"/>
        <dbReference type="Rhea" id="RHEA-COMP:10145"/>
        <dbReference type="Rhea" id="RHEA-COMP:10147"/>
        <dbReference type="ChEBI" id="CHEBI:15378"/>
        <dbReference type="ChEBI" id="CHEBI:57856"/>
        <dbReference type="ChEBI" id="CHEBI:59789"/>
        <dbReference type="ChEBI" id="CHEBI:73542"/>
        <dbReference type="ChEBI" id="CHEBI:74269"/>
        <dbReference type="EC" id="2.1.1.228"/>
    </reaction>
</comment>
<dbReference type="PANTHER" id="PTHR46417:SF1">
    <property type="entry name" value="TRNA (GUANINE-N(1)-)-METHYLTRANSFERASE"/>
    <property type="match status" value="1"/>
</dbReference>
<dbReference type="RefSeq" id="WP_202952426.1">
    <property type="nucleotide sequence ID" value="NZ_JAPCID010000052.1"/>
</dbReference>
<keyword evidence="9 15" id="KW-0808">Transferase</keyword>
<sequence>MKADVFTLFPQWFEWFRSQRHVQNALALGHTVDAFDFRSATPLKWGQVDDTPFGGGAGMVLRVDVMEAALRERYGEDPVSLRSHRRVVALTPAGRLLDDALATELAGEEELTLLCGRYEGFDERILEHFVSDQISIGRYVLAGGELAAMVVLDTVLRKLPGVLGDDLSAVEESFSQALEGAPEYPHYTRPAQWRDWAVPDVLLSGHHARVEEWRRAQSRLRAQRPLP</sequence>
<dbReference type="InterPro" id="IPR002649">
    <property type="entry name" value="tRNA_m1G_MeTrfase_TrmD"/>
</dbReference>
<organism evidence="18 19">
    <name type="scientific">Solirubrobacter deserti</name>
    <dbReference type="NCBI Taxonomy" id="2282478"/>
    <lineage>
        <taxon>Bacteria</taxon>
        <taxon>Bacillati</taxon>
        <taxon>Actinomycetota</taxon>
        <taxon>Thermoleophilia</taxon>
        <taxon>Solirubrobacterales</taxon>
        <taxon>Solirubrobacteraceae</taxon>
        <taxon>Solirubrobacter</taxon>
    </lineage>
</organism>
<evidence type="ECO:0000313" key="18">
    <source>
        <dbReference type="EMBL" id="MDA0141233.1"/>
    </source>
</evidence>
<protein>
    <recommendedName>
        <fullName evidence="6 15">tRNA (guanine-N(1)-)-methyltransferase</fullName>
        <ecNumber evidence="5 15">2.1.1.228</ecNumber>
    </recommendedName>
    <alternativeName>
        <fullName evidence="12 15">M1G-methyltransferase</fullName>
    </alternativeName>
    <alternativeName>
        <fullName evidence="13 15">tRNA [GM37] methyltransferase</fullName>
    </alternativeName>
</protein>
<dbReference type="Gene3D" id="3.40.1280.10">
    <property type="match status" value="1"/>
</dbReference>
<keyword evidence="10 15" id="KW-0949">S-adenosyl-L-methionine</keyword>
<evidence type="ECO:0000256" key="3">
    <source>
        <dbReference type="ARBA" id="ARBA00007630"/>
    </source>
</evidence>
<comment type="subcellular location">
    <subcellularLocation>
        <location evidence="2 15 16">Cytoplasm</location>
    </subcellularLocation>
</comment>
<dbReference type="Proteomes" id="UP001147700">
    <property type="component" value="Unassembled WGS sequence"/>
</dbReference>
<comment type="function">
    <text evidence="1 15 16">Specifically methylates guanosine-37 in various tRNAs.</text>
</comment>
<dbReference type="InterPro" id="IPR029026">
    <property type="entry name" value="tRNA_m1G_MTases_N"/>
</dbReference>
<evidence type="ECO:0000256" key="5">
    <source>
        <dbReference type="ARBA" id="ARBA00012807"/>
    </source>
</evidence>
<evidence type="ECO:0000313" key="19">
    <source>
        <dbReference type="Proteomes" id="UP001147700"/>
    </source>
</evidence>
<dbReference type="NCBIfam" id="NF000648">
    <property type="entry name" value="PRK00026.1"/>
    <property type="match status" value="1"/>
</dbReference>
<evidence type="ECO:0000256" key="9">
    <source>
        <dbReference type="ARBA" id="ARBA00022679"/>
    </source>
</evidence>
<keyword evidence="7 15" id="KW-0963">Cytoplasm</keyword>
<reference evidence="18" key="1">
    <citation type="submission" date="2022-10" db="EMBL/GenBank/DDBJ databases">
        <title>The WGS of Solirubrobacter sp. CPCC 204708.</title>
        <authorList>
            <person name="Jiang Z."/>
        </authorList>
    </citation>
    <scope>NUCLEOTIDE SEQUENCE</scope>
    <source>
        <strain evidence="18">CPCC 204708</strain>
    </source>
</reference>
<comment type="caution">
    <text evidence="15">Lacks conserved residue(s) required for the propagation of feature annotation.</text>
</comment>
<evidence type="ECO:0000256" key="6">
    <source>
        <dbReference type="ARBA" id="ARBA00014679"/>
    </source>
</evidence>
<comment type="subunit">
    <text evidence="4 15 16">Homodimer.</text>
</comment>
<dbReference type="InterPro" id="IPR016009">
    <property type="entry name" value="tRNA_MeTrfase_TRMD/TRM10"/>
</dbReference>
<dbReference type="CDD" id="cd18080">
    <property type="entry name" value="TrmD-like"/>
    <property type="match status" value="1"/>
</dbReference>
<proteinExistence type="inferred from homology"/>
<dbReference type="NCBIfam" id="TIGR00088">
    <property type="entry name" value="trmD"/>
    <property type="match status" value="1"/>
</dbReference>
<dbReference type="EMBL" id="JAPCID010000052">
    <property type="protein sequence ID" value="MDA0141233.1"/>
    <property type="molecule type" value="Genomic_DNA"/>
</dbReference>
<evidence type="ECO:0000256" key="2">
    <source>
        <dbReference type="ARBA" id="ARBA00004496"/>
    </source>
</evidence>
<evidence type="ECO:0000256" key="15">
    <source>
        <dbReference type="HAMAP-Rule" id="MF_00605"/>
    </source>
</evidence>
<feature type="binding site" evidence="15">
    <location>
        <position position="116"/>
    </location>
    <ligand>
        <name>S-adenosyl-L-methionine</name>
        <dbReference type="ChEBI" id="CHEBI:59789"/>
    </ligand>
</feature>
<accession>A0ABT4RRL6</accession>
<evidence type="ECO:0000256" key="14">
    <source>
        <dbReference type="ARBA" id="ARBA00047783"/>
    </source>
</evidence>
<comment type="similarity">
    <text evidence="3 15 16">Belongs to the RNA methyltransferase TrmD family.</text>
</comment>
<dbReference type="PIRSF" id="PIRSF000386">
    <property type="entry name" value="tRNA_mtase"/>
    <property type="match status" value="1"/>
</dbReference>
<gene>
    <name evidence="15 18" type="primary">trmD</name>
    <name evidence="18" type="ORF">OJ962_27290</name>
</gene>
<evidence type="ECO:0000256" key="16">
    <source>
        <dbReference type="RuleBase" id="RU003464"/>
    </source>
</evidence>
<evidence type="ECO:0000256" key="13">
    <source>
        <dbReference type="ARBA" id="ARBA00033392"/>
    </source>
</evidence>
<evidence type="ECO:0000256" key="1">
    <source>
        <dbReference type="ARBA" id="ARBA00002634"/>
    </source>
</evidence>
<evidence type="ECO:0000256" key="4">
    <source>
        <dbReference type="ARBA" id="ARBA00011738"/>
    </source>
</evidence>
<evidence type="ECO:0000256" key="12">
    <source>
        <dbReference type="ARBA" id="ARBA00029736"/>
    </source>
</evidence>
<evidence type="ECO:0000259" key="17">
    <source>
        <dbReference type="Pfam" id="PF01746"/>
    </source>
</evidence>
<evidence type="ECO:0000256" key="7">
    <source>
        <dbReference type="ARBA" id="ARBA00022490"/>
    </source>
</evidence>
<evidence type="ECO:0000256" key="8">
    <source>
        <dbReference type="ARBA" id="ARBA00022603"/>
    </source>
</evidence>
<name>A0ABT4RRL6_9ACTN</name>
<dbReference type="SUPFAM" id="SSF75217">
    <property type="entry name" value="alpha/beta knot"/>
    <property type="match status" value="1"/>
</dbReference>
<evidence type="ECO:0000256" key="10">
    <source>
        <dbReference type="ARBA" id="ARBA00022691"/>
    </source>
</evidence>
<dbReference type="GO" id="GO:0052906">
    <property type="term" value="F:tRNA (guanine(37)-N1)-methyltransferase activity"/>
    <property type="evidence" value="ECO:0007669"/>
    <property type="project" value="UniProtKB-EC"/>
</dbReference>
<keyword evidence="11 15" id="KW-0819">tRNA processing</keyword>
<dbReference type="PANTHER" id="PTHR46417">
    <property type="entry name" value="TRNA (GUANINE-N(1)-)-METHYLTRANSFERASE"/>
    <property type="match status" value="1"/>
</dbReference>
<keyword evidence="19" id="KW-1185">Reference proteome</keyword>
<dbReference type="InterPro" id="IPR023148">
    <property type="entry name" value="tRNA_m1G_MeTrfase_C_sf"/>
</dbReference>
<feature type="domain" description="tRNA methyltransferase TRMD/TRM10-type" evidence="17">
    <location>
        <begin position="1"/>
        <end position="223"/>
    </location>
</feature>
<dbReference type="EC" id="2.1.1.228" evidence="5 15"/>
<dbReference type="HAMAP" id="MF_00605">
    <property type="entry name" value="TrmD"/>
    <property type="match status" value="1"/>
</dbReference>
<dbReference type="InterPro" id="IPR029028">
    <property type="entry name" value="Alpha/beta_knot_MTases"/>
</dbReference>
<dbReference type="GO" id="GO:0032259">
    <property type="term" value="P:methylation"/>
    <property type="evidence" value="ECO:0007669"/>
    <property type="project" value="UniProtKB-KW"/>
</dbReference>
<evidence type="ECO:0000256" key="11">
    <source>
        <dbReference type="ARBA" id="ARBA00022694"/>
    </source>
</evidence>
<dbReference type="Pfam" id="PF01746">
    <property type="entry name" value="tRNA_m1G_MT"/>
    <property type="match status" value="1"/>
</dbReference>